<reference evidence="2 3" key="1">
    <citation type="submission" date="2016-10" db="EMBL/GenBank/DDBJ databases">
        <authorList>
            <person name="de Groot N.N."/>
        </authorList>
    </citation>
    <scope>NUCLEOTIDE SEQUENCE [LARGE SCALE GENOMIC DNA]</scope>
    <source>
        <strain evidence="2 3">DSM 19073</strain>
    </source>
</reference>
<dbReference type="InterPro" id="IPR009935">
    <property type="entry name" value="DUF1467"/>
</dbReference>
<accession>A0A1I3QHS2</accession>
<organism evidence="2 3">
    <name type="scientific">Jannaschia pohangensis</name>
    <dbReference type="NCBI Taxonomy" id="390807"/>
    <lineage>
        <taxon>Bacteria</taxon>
        <taxon>Pseudomonadati</taxon>
        <taxon>Pseudomonadota</taxon>
        <taxon>Alphaproteobacteria</taxon>
        <taxon>Rhodobacterales</taxon>
        <taxon>Roseobacteraceae</taxon>
        <taxon>Jannaschia</taxon>
    </lineage>
</organism>
<evidence type="ECO:0000313" key="2">
    <source>
        <dbReference type="EMBL" id="SFJ33072.1"/>
    </source>
</evidence>
<keyword evidence="1" id="KW-0472">Membrane</keyword>
<dbReference type="EMBL" id="FORA01000003">
    <property type="protein sequence ID" value="SFJ33072.1"/>
    <property type="molecule type" value="Genomic_DNA"/>
</dbReference>
<evidence type="ECO:0000256" key="1">
    <source>
        <dbReference type="SAM" id="Phobius"/>
    </source>
</evidence>
<gene>
    <name evidence="2" type="ORF">SAMN04488095_2531</name>
</gene>
<dbReference type="RefSeq" id="WP_092781172.1">
    <property type="nucleotide sequence ID" value="NZ_FORA01000003.1"/>
</dbReference>
<keyword evidence="3" id="KW-1185">Reference proteome</keyword>
<sequence length="91" mass="9827">MGIFSAFVLFAMVWAMVFLIGLQIGQNTQGDNGERVPGTHVSSPMEFRLGRRVLWATGIALCLWGPLVWAIVAGVVTIDDLRALTGRPAAN</sequence>
<dbReference type="AlphaFoldDB" id="A0A1I3QHS2"/>
<evidence type="ECO:0000313" key="3">
    <source>
        <dbReference type="Proteomes" id="UP000199110"/>
    </source>
</evidence>
<keyword evidence="1" id="KW-1133">Transmembrane helix</keyword>
<dbReference type="STRING" id="390807.SAMN04488095_2531"/>
<keyword evidence="1" id="KW-0812">Transmembrane</keyword>
<dbReference type="OrthoDB" id="9804637at2"/>
<name>A0A1I3QHS2_9RHOB</name>
<dbReference type="Proteomes" id="UP000199110">
    <property type="component" value="Unassembled WGS sequence"/>
</dbReference>
<feature type="transmembrane region" description="Helical" evidence="1">
    <location>
        <begin position="6"/>
        <end position="25"/>
    </location>
</feature>
<dbReference type="Pfam" id="PF07330">
    <property type="entry name" value="DUF1467"/>
    <property type="match status" value="1"/>
</dbReference>
<proteinExistence type="predicted"/>
<feature type="transmembrane region" description="Helical" evidence="1">
    <location>
        <begin position="53"/>
        <end position="78"/>
    </location>
</feature>
<protein>
    <submittedName>
        <fullName evidence="2">Predicted secreted protein</fullName>
    </submittedName>
</protein>